<dbReference type="OrthoDB" id="6307329at2"/>
<dbReference type="PANTHER" id="PTHR43685:SF2">
    <property type="entry name" value="GLYCOSYLTRANSFERASE 2-LIKE DOMAIN-CONTAINING PROTEIN"/>
    <property type="match status" value="1"/>
</dbReference>
<dbReference type="Proteomes" id="UP000288079">
    <property type="component" value="Unassembled WGS sequence"/>
</dbReference>
<dbReference type="PANTHER" id="PTHR43685">
    <property type="entry name" value="GLYCOSYLTRANSFERASE"/>
    <property type="match status" value="1"/>
</dbReference>
<gene>
    <name evidence="2" type="ORF">KGMB02408_12490</name>
</gene>
<dbReference type="EMBL" id="BHWB01000003">
    <property type="protein sequence ID" value="GCB34304.1"/>
    <property type="molecule type" value="Genomic_DNA"/>
</dbReference>
<comment type="caution">
    <text evidence="2">The sequence shown here is derived from an EMBL/GenBank/DDBJ whole genome shotgun (WGS) entry which is preliminary data.</text>
</comment>
<name>A0A401LS20_9BACE</name>
<dbReference type="InterPro" id="IPR001173">
    <property type="entry name" value="Glyco_trans_2-like"/>
</dbReference>
<dbReference type="CDD" id="cd00761">
    <property type="entry name" value="Glyco_tranf_GTA_type"/>
    <property type="match status" value="1"/>
</dbReference>
<feature type="domain" description="Glycosyltransferase 2-like" evidence="1">
    <location>
        <begin position="10"/>
        <end position="141"/>
    </location>
</feature>
<evidence type="ECO:0000313" key="3">
    <source>
        <dbReference type="Proteomes" id="UP000288079"/>
    </source>
</evidence>
<dbReference type="SUPFAM" id="SSF53448">
    <property type="entry name" value="Nucleotide-diphospho-sugar transferases"/>
    <property type="match status" value="1"/>
</dbReference>
<protein>
    <recommendedName>
        <fullName evidence="1">Glycosyltransferase 2-like domain-containing protein</fullName>
    </recommendedName>
</protein>
<dbReference type="Gene3D" id="3.90.550.10">
    <property type="entry name" value="Spore Coat Polysaccharide Biosynthesis Protein SpsA, Chain A"/>
    <property type="match status" value="1"/>
</dbReference>
<reference evidence="2 3" key="1">
    <citation type="submission" date="2018-10" db="EMBL/GenBank/DDBJ databases">
        <title>Draft Genome Sequence of Bacteroides sp. KCTC 15687.</title>
        <authorList>
            <person name="Yu S.Y."/>
            <person name="Kim J.S."/>
            <person name="Oh B.S."/>
            <person name="Park S.H."/>
            <person name="Kang S.W."/>
            <person name="Park J.E."/>
            <person name="Choi S.H."/>
            <person name="Han K.I."/>
            <person name="Lee K.C."/>
            <person name="Eom M.K."/>
            <person name="Suh M.K."/>
            <person name="Lee D.H."/>
            <person name="Yoon H."/>
            <person name="Kim B."/>
            <person name="Yang S.J."/>
            <person name="Lee J.S."/>
            <person name="Lee J.H."/>
        </authorList>
    </citation>
    <scope>NUCLEOTIDE SEQUENCE [LARGE SCALE GENOMIC DNA]</scope>
    <source>
        <strain evidence="2 3">KCTC 15687</strain>
    </source>
</reference>
<keyword evidence="3" id="KW-1185">Reference proteome</keyword>
<accession>A0A401LS20</accession>
<dbReference type="AlphaFoldDB" id="A0A401LS20"/>
<dbReference type="RefSeq" id="WP_160119381.1">
    <property type="nucleotide sequence ID" value="NZ_BHWB01000003.1"/>
</dbReference>
<evidence type="ECO:0000313" key="2">
    <source>
        <dbReference type="EMBL" id="GCB34304.1"/>
    </source>
</evidence>
<dbReference type="Pfam" id="PF00535">
    <property type="entry name" value="Glycos_transf_2"/>
    <property type="match status" value="1"/>
</dbReference>
<dbReference type="InterPro" id="IPR029044">
    <property type="entry name" value="Nucleotide-diphossugar_trans"/>
</dbReference>
<organism evidence="2 3">
    <name type="scientific">Bacteroides faecalis</name>
    <dbReference type="NCBI Taxonomy" id="2447885"/>
    <lineage>
        <taxon>Bacteria</taxon>
        <taxon>Pseudomonadati</taxon>
        <taxon>Bacteroidota</taxon>
        <taxon>Bacteroidia</taxon>
        <taxon>Bacteroidales</taxon>
        <taxon>Bacteroidaceae</taxon>
        <taxon>Bacteroides</taxon>
    </lineage>
</organism>
<sequence>MEAIDNNLVSCIIPSYKRTDTLRRAINSVLKQTYKNIEVLIVDDNFNGDEYSEQVRNIVVSFDNPRIRLISQPMHINGAEARNAGVRAAKGEYIAFLDDDDEWLSEKIEKQLRFLKDNPIYDGCSVFYQEFNNNIVVHSCPPYIARDLFYKIFCREVAVLTPTVLLKKGCLINTGIFDNSLKRHQDLQMLLRFTSKYNLGVLPEYLVKIHRDSEINRPNAKSIIEIKKIFLDLSKIYLILVPLKKKE</sequence>
<dbReference type="InterPro" id="IPR050834">
    <property type="entry name" value="Glycosyltransf_2"/>
</dbReference>
<evidence type="ECO:0000259" key="1">
    <source>
        <dbReference type="Pfam" id="PF00535"/>
    </source>
</evidence>
<proteinExistence type="predicted"/>